<evidence type="ECO:0000313" key="5">
    <source>
        <dbReference type="Proteomes" id="UP001154078"/>
    </source>
</evidence>
<dbReference type="AlphaFoldDB" id="A0A9P0BF68"/>
<keyword evidence="1" id="KW-0863">Zinc-finger</keyword>
<keyword evidence="1" id="KW-0479">Metal-binding</keyword>
<dbReference type="Gene3D" id="4.10.60.10">
    <property type="entry name" value="Zinc finger, CCHC-type"/>
    <property type="match status" value="1"/>
</dbReference>
<organism evidence="4 5">
    <name type="scientific">Brassicogethes aeneus</name>
    <name type="common">Rape pollen beetle</name>
    <name type="synonym">Meligethes aeneus</name>
    <dbReference type="NCBI Taxonomy" id="1431903"/>
    <lineage>
        <taxon>Eukaryota</taxon>
        <taxon>Metazoa</taxon>
        <taxon>Ecdysozoa</taxon>
        <taxon>Arthropoda</taxon>
        <taxon>Hexapoda</taxon>
        <taxon>Insecta</taxon>
        <taxon>Pterygota</taxon>
        <taxon>Neoptera</taxon>
        <taxon>Endopterygota</taxon>
        <taxon>Coleoptera</taxon>
        <taxon>Polyphaga</taxon>
        <taxon>Cucujiformia</taxon>
        <taxon>Nitidulidae</taxon>
        <taxon>Meligethinae</taxon>
        <taxon>Brassicogethes</taxon>
    </lineage>
</organism>
<dbReference type="Proteomes" id="UP001154078">
    <property type="component" value="Chromosome 8"/>
</dbReference>
<evidence type="ECO:0000256" key="1">
    <source>
        <dbReference type="PROSITE-ProRule" id="PRU00047"/>
    </source>
</evidence>
<dbReference type="PROSITE" id="PS50158">
    <property type="entry name" value="ZF_CCHC"/>
    <property type="match status" value="1"/>
</dbReference>
<evidence type="ECO:0000256" key="2">
    <source>
        <dbReference type="SAM" id="MobiDB-lite"/>
    </source>
</evidence>
<accession>A0A9P0BF68</accession>
<sequence>MLTGQGIGTPEPVGNGGGSAGPTRSSTNDCTAPGANQPGCSATATGIPLRSDGTLTRMFSKMSEAVKDGTRRGSLTTPGSPNVSTELVRCNSLNTDKKRKNTDTSFSSVEAYKIKESSEVFVIIEALGEITRIGKTLEQHMEQNTKREVREACVRLSRQVEIINRRIVQNWLENHRFERVEKMLIDVDTQTENKVESEKEKISIEKIDSFDDYAAVTEEKWKDYSYSQTSVMVGNPVATKDSTTKVVFVEKSDPNMDKGIQKLFKERCPELLSENKFDVVEQRIYTRTGGTEKESRKKIIKAWHNGTEEDLWNNLLKIKEETKDDSEVAVHTLKSVRTEALRRMIECIFHGRNTRFEIYRQKEDSKGGEGKSLTYALVLENAGKTYEDTMKEVKEAVGSNPAKNIIRNIRSTREGKMIITMDRDKGAMEELQKAIKLKTEMRVRAPGQKRKEIIRGIEGTAGKDEVETAIKDTVKSLGDKEWNLSELRPSYGNNQTATVTADREVIKALADAGHIRVGMVRCEVVKRVELTRCYKCWAYDHRAADCKGPDRSKLCHKCGREGHKIRDCPNKEACLLCSKEHQTGSSKCPAFNKAIRSAREAEKIKTAEPQRS</sequence>
<keyword evidence="1" id="KW-0862">Zinc</keyword>
<dbReference type="OrthoDB" id="6777962at2759"/>
<reference evidence="4" key="1">
    <citation type="submission" date="2021-12" db="EMBL/GenBank/DDBJ databases">
        <authorList>
            <person name="King R."/>
        </authorList>
    </citation>
    <scope>NUCLEOTIDE SEQUENCE</scope>
</reference>
<protein>
    <recommendedName>
        <fullName evidence="3">CCHC-type domain-containing protein</fullName>
    </recommendedName>
</protein>
<keyword evidence="5" id="KW-1185">Reference proteome</keyword>
<dbReference type="Pfam" id="PF00098">
    <property type="entry name" value="zf-CCHC"/>
    <property type="match status" value="1"/>
</dbReference>
<dbReference type="InterPro" id="IPR036875">
    <property type="entry name" value="Znf_CCHC_sf"/>
</dbReference>
<dbReference type="SUPFAM" id="SSF57756">
    <property type="entry name" value="Retrovirus zinc finger-like domains"/>
    <property type="match status" value="1"/>
</dbReference>
<feature type="region of interest" description="Disordered" evidence="2">
    <location>
        <begin position="1"/>
        <end position="49"/>
    </location>
</feature>
<dbReference type="GO" id="GO:0003676">
    <property type="term" value="F:nucleic acid binding"/>
    <property type="evidence" value="ECO:0007669"/>
    <property type="project" value="InterPro"/>
</dbReference>
<dbReference type="EMBL" id="OV121139">
    <property type="protein sequence ID" value="CAH0563000.1"/>
    <property type="molecule type" value="Genomic_DNA"/>
</dbReference>
<evidence type="ECO:0000259" key="3">
    <source>
        <dbReference type="PROSITE" id="PS50158"/>
    </source>
</evidence>
<dbReference type="SMART" id="SM00343">
    <property type="entry name" value="ZnF_C2HC"/>
    <property type="match status" value="2"/>
</dbReference>
<evidence type="ECO:0000313" key="4">
    <source>
        <dbReference type="EMBL" id="CAH0563000.1"/>
    </source>
</evidence>
<proteinExistence type="predicted"/>
<dbReference type="GO" id="GO:0008270">
    <property type="term" value="F:zinc ion binding"/>
    <property type="evidence" value="ECO:0007669"/>
    <property type="project" value="UniProtKB-KW"/>
</dbReference>
<gene>
    <name evidence="4" type="ORF">MELIAE_LOCUS12007</name>
</gene>
<name>A0A9P0BF68_BRAAE</name>
<feature type="domain" description="CCHC-type" evidence="3">
    <location>
        <begin position="555"/>
        <end position="570"/>
    </location>
</feature>
<dbReference type="InterPro" id="IPR001878">
    <property type="entry name" value="Znf_CCHC"/>
</dbReference>